<dbReference type="PANTHER" id="PTHR19288:SF25">
    <property type="entry name" value="PHOSPHATIDYLGLYCEROPHOSPHATASE GEP4, MITOCHONDRIAL"/>
    <property type="match status" value="1"/>
</dbReference>
<dbReference type="CDD" id="cd16416">
    <property type="entry name" value="HAD_BsYqeG-like"/>
    <property type="match status" value="1"/>
</dbReference>
<dbReference type="InterPro" id="IPR006549">
    <property type="entry name" value="HAD-SF_hydro_IIIA"/>
</dbReference>
<protein>
    <submittedName>
        <fullName evidence="1">UMP phosphatase</fullName>
    </submittedName>
</protein>
<dbReference type="Gene3D" id="3.40.50.1000">
    <property type="entry name" value="HAD superfamily/HAD-like"/>
    <property type="match status" value="1"/>
</dbReference>
<dbReference type="Proteomes" id="UP000182811">
    <property type="component" value="Unassembled WGS sequence"/>
</dbReference>
<dbReference type="GO" id="GO:0005737">
    <property type="term" value="C:cytoplasm"/>
    <property type="evidence" value="ECO:0007669"/>
    <property type="project" value="TreeGrafter"/>
</dbReference>
<accession>A0A1J5NJQ1</accession>
<dbReference type="AlphaFoldDB" id="A0A1J5NJQ1"/>
<dbReference type="InterPro" id="IPR010021">
    <property type="entry name" value="PGPP1/Gep4"/>
</dbReference>
<dbReference type="NCBIfam" id="TIGR01668">
    <property type="entry name" value="YqeG_hyp_ppase"/>
    <property type="match status" value="1"/>
</dbReference>
<dbReference type="InterPro" id="IPR023214">
    <property type="entry name" value="HAD_sf"/>
</dbReference>
<dbReference type="OrthoDB" id="9787572at2"/>
<comment type="caution">
    <text evidence="1">The sequence shown here is derived from an EMBL/GenBank/DDBJ whole genome shotgun (WGS) entry which is preliminary data.</text>
</comment>
<sequence>MIRLLQPDLYVRSLCDIPLALLKARGIRGLIIDLDNTVTAWGRATLDRGVRHWFADLKEQGLRACLVSNNRSGRVKKVADALGIPGISRAGKPRRRAFRQAMAVMETEAGSTAVIGDQVFTDILGGNRLGLYTVLVMPINSREFIGTRMMRHVERLFTRHLPVADLSGYDKRPLA</sequence>
<proteinExistence type="predicted"/>
<dbReference type="NCBIfam" id="TIGR01662">
    <property type="entry name" value="HAD-SF-IIIA"/>
    <property type="match status" value="1"/>
</dbReference>
<dbReference type="Pfam" id="PF09419">
    <property type="entry name" value="PGP_phosphatase"/>
    <property type="match status" value="1"/>
</dbReference>
<evidence type="ECO:0000313" key="1">
    <source>
        <dbReference type="EMBL" id="OIQ58560.1"/>
    </source>
</evidence>
<dbReference type="GO" id="GO:0008962">
    <property type="term" value="F:phosphatidylglycerophosphatase activity"/>
    <property type="evidence" value="ECO:0007669"/>
    <property type="project" value="InterPro"/>
</dbReference>
<name>A0A1J5NJQ1_NEOTH</name>
<dbReference type="PANTHER" id="PTHR19288">
    <property type="entry name" value="4-NITROPHENYLPHOSPHATASE-RELATED"/>
    <property type="match status" value="1"/>
</dbReference>
<dbReference type="Pfam" id="PF13242">
    <property type="entry name" value="Hydrolase_like"/>
    <property type="match status" value="1"/>
</dbReference>
<dbReference type="InterPro" id="IPR027706">
    <property type="entry name" value="PGP_Pase"/>
</dbReference>
<dbReference type="SUPFAM" id="SSF56784">
    <property type="entry name" value="HAD-like"/>
    <property type="match status" value="1"/>
</dbReference>
<reference evidence="1 2" key="1">
    <citation type="submission" date="2016-08" db="EMBL/GenBank/DDBJ databases">
        <title>Genome-based comparison of Moorella thermoacetic strains.</title>
        <authorList>
            <person name="Poehlein A."/>
            <person name="Bengelsdorf F.R."/>
            <person name="Esser C."/>
            <person name="Duerre P."/>
            <person name="Daniel R."/>
        </authorList>
    </citation>
    <scope>NUCLEOTIDE SEQUENCE [LARGE SCALE GENOMIC DNA]</scope>
    <source>
        <strain evidence="1 2">DSM 21394</strain>
    </source>
</reference>
<dbReference type="InterPro" id="IPR036412">
    <property type="entry name" value="HAD-like_sf"/>
</dbReference>
<dbReference type="EMBL" id="MDDC01000014">
    <property type="protein sequence ID" value="OIQ58560.1"/>
    <property type="molecule type" value="Genomic_DNA"/>
</dbReference>
<gene>
    <name evidence="1" type="ORF">MOTE_19300</name>
</gene>
<evidence type="ECO:0000313" key="2">
    <source>
        <dbReference type="Proteomes" id="UP000182811"/>
    </source>
</evidence>
<organism evidence="1 2">
    <name type="scientific">Neomoorella thermoacetica</name>
    <name type="common">Clostridium thermoaceticum</name>
    <dbReference type="NCBI Taxonomy" id="1525"/>
    <lineage>
        <taxon>Bacteria</taxon>
        <taxon>Bacillati</taxon>
        <taxon>Bacillota</taxon>
        <taxon>Clostridia</taxon>
        <taxon>Neomoorellales</taxon>
        <taxon>Neomoorellaceae</taxon>
        <taxon>Neomoorella</taxon>
    </lineage>
</organism>